<proteinExistence type="predicted"/>
<sequence length="152" mass="16819">MVSAWTLIVMVAMATAQQLGTVTPPSLRTIYVCSSSDASLNGVYQVDESLRSDDVPVFTRTDQDGDDLATHDYRLFRHQGYWSFANFASWPPDVMFRCDPYRNHHEDNVACEKGQAVPPLSGYTARQADTTLTAPPTLQLHPCALPLAISDL</sequence>
<dbReference type="AlphaFoldDB" id="A0A397B8D8"/>
<dbReference type="Proteomes" id="UP000286510">
    <property type="component" value="Unassembled WGS sequence"/>
</dbReference>
<accession>A0A397B8D8</accession>
<dbReference type="EMBL" id="QUTF01012922">
    <property type="protein sequence ID" value="RHZ20719.1"/>
    <property type="molecule type" value="Genomic_DNA"/>
</dbReference>
<organism evidence="2 4">
    <name type="scientific">Aphanomyces astaci</name>
    <name type="common">Crayfish plague agent</name>
    <dbReference type="NCBI Taxonomy" id="112090"/>
    <lineage>
        <taxon>Eukaryota</taxon>
        <taxon>Sar</taxon>
        <taxon>Stramenopiles</taxon>
        <taxon>Oomycota</taxon>
        <taxon>Saprolegniomycetes</taxon>
        <taxon>Saprolegniales</taxon>
        <taxon>Verrucalvaceae</taxon>
        <taxon>Aphanomyces</taxon>
    </lineage>
</organism>
<gene>
    <name evidence="2" type="ORF">DYB25_000695</name>
    <name evidence="3" type="ORF">DYB26_000828</name>
</gene>
<name>A0A397B8D8_APHAT</name>
<feature type="signal peptide" evidence="1">
    <location>
        <begin position="1"/>
        <end position="16"/>
    </location>
</feature>
<feature type="chain" id="PRO_5036074322" evidence="1">
    <location>
        <begin position="17"/>
        <end position="152"/>
    </location>
</feature>
<protein>
    <submittedName>
        <fullName evidence="2">Uncharacterized protein</fullName>
    </submittedName>
</protein>
<dbReference type="EMBL" id="QUTA01005812">
    <property type="protein sequence ID" value="RHY13968.1"/>
    <property type="molecule type" value="Genomic_DNA"/>
</dbReference>
<evidence type="ECO:0000313" key="2">
    <source>
        <dbReference type="EMBL" id="RHY13968.1"/>
    </source>
</evidence>
<reference evidence="4 5" key="1">
    <citation type="submission" date="2018-08" db="EMBL/GenBank/DDBJ databases">
        <title>Aphanomyces genome sequencing and annotation.</title>
        <authorList>
            <person name="Minardi D."/>
            <person name="Oidtmann B."/>
            <person name="Van Der Giezen M."/>
            <person name="Studholme D.J."/>
        </authorList>
    </citation>
    <scope>NUCLEOTIDE SEQUENCE [LARGE SCALE GENOMIC DNA]</scope>
    <source>
        <strain evidence="3 5">FDL457</strain>
        <strain evidence="2 4">Yx</strain>
    </source>
</reference>
<evidence type="ECO:0000313" key="5">
    <source>
        <dbReference type="Proteomes" id="UP000286510"/>
    </source>
</evidence>
<evidence type="ECO:0000313" key="3">
    <source>
        <dbReference type="EMBL" id="RHZ20719.1"/>
    </source>
</evidence>
<evidence type="ECO:0000256" key="1">
    <source>
        <dbReference type="SAM" id="SignalP"/>
    </source>
</evidence>
<comment type="caution">
    <text evidence="2">The sequence shown here is derived from an EMBL/GenBank/DDBJ whole genome shotgun (WGS) entry which is preliminary data.</text>
</comment>
<dbReference type="Proteomes" id="UP000266239">
    <property type="component" value="Unassembled WGS sequence"/>
</dbReference>
<dbReference type="VEuPathDB" id="FungiDB:H257_11693"/>
<evidence type="ECO:0000313" key="4">
    <source>
        <dbReference type="Proteomes" id="UP000266239"/>
    </source>
</evidence>
<keyword evidence="1" id="KW-0732">Signal</keyword>